<dbReference type="AlphaFoldDB" id="A0A392PK63"/>
<accession>A0A392PK63</accession>
<dbReference type="EMBL" id="LXQA010079634">
    <property type="protein sequence ID" value="MCI11295.1"/>
    <property type="molecule type" value="Genomic_DNA"/>
</dbReference>
<dbReference type="InterPro" id="IPR043502">
    <property type="entry name" value="DNA/RNA_pol_sf"/>
</dbReference>
<dbReference type="SUPFAM" id="SSF56672">
    <property type="entry name" value="DNA/RNA polymerases"/>
    <property type="match status" value="1"/>
</dbReference>
<name>A0A392PK63_9FABA</name>
<sequence>MSITHCTEPQSYEEASKNEQWVAAMKTELEALAKNCTWEIVELPPHTKPIGCRWVYKIKHKADGTIERYKARLVAKGYNQVEGVDYFETFSPVAKLTTVRALLAIASIKHWHLHQLDVNNAFLHGDLQEDVYMKIPDGVSQNKPNLVCKLKKSLYGLKQTSRKWYEKLTALLIKEGKLHG</sequence>
<reference evidence="2 3" key="1">
    <citation type="journal article" date="2018" name="Front. Plant Sci.">
        <title>Red Clover (Trifolium pratense) and Zigzag Clover (T. medium) - A Picture of Genomic Similarities and Differences.</title>
        <authorList>
            <person name="Dluhosova J."/>
            <person name="Istvanek J."/>
            <person name="Nedelnik J."/>
            <person name="Repkova J."/>
        </authorList>
    </citation>
    <scope>NUCLEOTIDE SEQUENCE [LARGE SCALE GENOMIC DNA]</scope>
    <source>
        <strain evidence="3">cv. 10/8</strain>
        <tissue evidence="2">Leaf</tissue>
    </source>
</reference>
<dbReference type="Pfam" id="PF07727">
    <property type="entry name" value="RVT_2"/>
    <property type="match status" value="1"/>
</dbReference>
<proteinExistence type="predicted"/>
<evidence type="ECO:0000313" key="3">
    <source>
        <dbReference type="Proteomes" id="UP000265520"/>
    </source>
</evidence>
<dbReference type="InterPro" id="IPR013103">
    <property type="entry name" value="RVT_2"/>
</dbReference>
<protein>
    <submittedName>
        <fullName evidence="2">Retrovirus-related Pol polyprotein from transposon TNT 1-94</fullName>
    </submittedName>
</protein>
<feature type="domain" description="Reverse transcriptase Ty1/copia-type" evidence="1">
    <location>
        <begin position="36"/>
        <end position="174"/>
    </location>
</feature>
<comment type="caution">
    <text evidence="2">The sequence shown here is derived from an EMBL/GenBank/DDBJ whole genome shotgun (WGS) entry which is preliminary data.</text>
</comment>
<dbReference type="Proteomes" id="UP000265520">
    <property type="component" value="Unassembled WGS sequence"/>
</dbReference>
<organism evidence="2 3">
    <name type="scientific">Trifolium medium</name>
    <dbReference type="NCBI Taxonomy" id="97028"/>
    <lineage>
        <taxon>Eukaryota</taxon>
        <taxon>Viridiplantae</taxon>
        <taxon>Streptophyta</taxon>
        <taxon>Embryophyta</taxon>
        <taxon>Tracheophyta</taxon>
        <taxon>Spermatophyta</taxon>
        <taxon>Magnoliopsida</taxon>
        <taxon>eudicotyledons</taxon>
        <taxon>Gunneridae</taxon>
        <taxon>Pentapetalae</taxon>
        <taxon>rosids</taxon>
        <taxon>fabids</taxon>
        <taxon>Fabales</taxon>
        <taxon>Fabaceae</taxon>
        <taxon>Papilionoideae</taxon>
        <taxon>50 kb inversion clade</taxon>
        <taxon>NPAAA clade</taxon>
        <taxon>Hologalegina</taxon>
        <taxon>IRL clade</taxon>
        <taxon>Trifolieae</taxon>
        <taxon>Trifolium</taxon>
    </lineage>
</organism>
<evidence type="ECO:0000259" key="1">
    <source>
        <dbReference type="Pfam" id="PF07727"/>
    </source>
</evidence>
<keyword evidence="3" id="KW-1185">Reference proteome</keyword>
<evidence type="ECO:0000313" key="2">
    <source>
        <dbReference type="EMBL" id="MCI11295.1"/>
    </source>
</evidence>